<dbReference type="Pfam" id="PF03357">
    <property type="entry name" value="Snf7"/>
    <property type="match status" value="1"/>
</dbReference>
<evidence type="ECO:0000313" key="4">
    <source>
        <dbReference type="Proteomes" id="UP000275846"/>
    </source>
</evidence>
<sequence>MSAKQLNRLSIKAEKESALQKTKLKKALEVKNVDGARIYAENAIRKHRESINYLAMESKLDAVQARVQTAQASKEIIKNLSGTTKSLSSAMSSMDLEKVEKIMGNFEKMFTDLDVRTGTLEDSMSSAVALSAPEDQINALIKQVADENGLAFEAAVAGAPVPAQSIGGTTVPASELTVNEEDTLTRRHASLPHSPFLTSLKMNPVFFGPAQLPNLKLFKLTQPGIEEEEEDEDDEDDDDDDADYDDDDDDDDDGGGDEWIPHETAEGLPGPSTQDCSELK</sequence>
<keyword evidence="4" id="KW-1185">Reference proteome</keyword>
<feature type="region of interest" description="Disordered" evidence="2">
    <location>
        <begin position="225"/>
        <end position="280"/>
    </location>
</feature>
<dbReference type="AlphaFoldDB" id="A0A183SQC4"/>
<dbReference type="InterPro" id="IPR005024">
    <property type="entry name" value="Snf7_fam"/>
</dbReference>
<evidence type="ECO:0000313" key="5">
    <source>
        <dbReference type="WBParaSite" id="SSLN_0000662401-mRNA-1"/>
    </source>
</evidence>
<reference evidence="5" key="1">
    <citation type="submission" date="2016-06" db="UniProtKB">
        <authorList>
            <consortium name="WormBaseParasite"/>
        </authorList>
    </citation>
    <scope>IDENTIFICATION</scope>
</reference>
<evidence type="ECO:0000256" key="2">
    <source>
        <dbReference type="SAM" id="MobiDB-lite"/>
    </source>
</evidence>
<dbReference type="GO" id="GO:0007034">
    <property type="term" value="P:vacuolar transport"/>
    <property type="evidence" value="ECO:0007669"/>
    <property type="project" value="InterPro"/>
</dbReference>
<evidence type="ECO:0000256" key="1">
    <source>
        <dbReference type="ARBA" id="ARBA00006190"/>
    </source>
</evidence>
<dbReference type="Gene3D" id="6.10.140.1230">
    <property type="match status" value="1"/>
</dbReference>
<name>A0A183SQC4_SCHSO</name>
<dbReference type="EMBL" id="UYSU01033683">
    <property type="protein sequence ID" value="VDL92807.1"/>
    <property type="molecule type" value="Genomic_DNA"/>
</dbReference>
<feature type="compositionally biased region" description="Acidic residues" evidence="2">
    <location>
        <begin position="225"/>
        <end position="256"/>
    </location>
</feature>
<evidence type="ECO:0000313" key="3">
    <source>
        <dbReference type="EMBL" id="VDL92807.1"/>
    </source>
</evidence>
<comment type="similarity">
    <text evidence="1">Belongs to the SNF7 family.</text>
</comment>
<proteinExistence type="inferred from homology"/>
<dbReference type="WBParaSite" id="SSLN_0000662401-mRNA-1">
    <property type="protein sequence ID" value="SSLN_0000662401-mRNA-1"/>
    <property type="gene ID" value="SSLN_0000662401"/>
</dbReference>
<dbReference type="SUPFAM" id="SSF48371">
    <property type="entry name" value="ARM repeat"/>
    <property type="match status" value="1"/>
</dbReference>
<dbReference type="OrthoDB" id="10266568at2759"/>
<dbReference type="PANTHER" id="PTHR10476">
    <property type="entry name" value="CHARGED MULTIVESICULAR BODY PROTEIN"/>
    <property type="match status" value="1"/>
</dbReference>
<dbReference type="InterPro" id="IPR016024">
    <property type="entry name" value="ARM-type_fold"/>
</dbReference>
<reference evidence="3 4" key="2">
    <citation type="submission" date="2018-11" db="EMBL/GenBank/DDBJ databases">
        <authorList>
            <consortium name="Pathogen Informatics"/>
        </authorList>
    </citation>
    <scope>NUCLEOTIDE SEQUENCE [LARGE SCALE GENOMIC DNA]</scope>
    <source>
        <strain evidence="3 4">NST_G2</strain>
    </source>
</reference>
<dbReference type="STRING" id="70667.A0A183SQC4"/>
<feature type="compositionally biased region" description="Polar residues" evidence="2">
    <location>
        <begin position="271"/>
        <end position="280"/>
    </location>
</feature>
<organism evidence="5">
    <name type="scientific">Schistocephalus solidus</name>
    <name type="common">Tapeworm</name>
    <dbReference type="NCBI Taxonomy" id="70667"/>
    <lineage>
        <taxon>Eukaryota</taxon>
        <taxon>Metazoa</taxon>
        <taxon>Spiralia</taxon>
        <taxon>Lophotrochozoa</taxon>
        <taxon>Platyhelminthes</taxon>
        <taxon>Cestoda</taxon>
        <taxon>Eucestoda</taxon>
        <taxon>Diphyllobothriidea</taxon>
        <taxon>Diphyllobothriidae</taxon>
        <taxon>Schistocephalus</taxon>
    </lineage>
</organism>
<protein>
    <submittedName>
        <fullName evidence="5">Charged multivesicular body protein 1a</fullName>
    </submittedName>
</protein>
<gene>
    <name evidence="3" type="ORF">SSLN_LOCUS6422</name>
</gene>
<dbReference type="Proteomes" id="UP000275846">
    <property type="component" value="Unassembled WGS sequence"/>
</dbReference>
<accession>A0A183SQC4</accession>